<gene>
    <name evidence="1" type="ORF">EHW97_11700</name>
</gene>
<dbReference type="OrthoDB" id="3173471at2"/>
<name>A0A3N6WMJ7_9ACTN</name>
<comment type="caution">
    <text evidence="1">The sequence shown here is derived from an EMBL/GenBank/DDBJ whole genome shotgun (WGS) entry which is preliminary data.</text>
</comment>
<evidence type="ECO:0000313" key="1">
    <source>
        <dbReference type="EMBL" id="RQN02878.1"/>
    </source>
</evidence>
<sequence>MDLQVIGTSRFPEYDGLHHATPREFQRALQRERTLKRFGVDRAGYSNLDILGGLDQIVADAVEALGRTPGSHSTTVIRDELRRSSFTPSGYADLLRRLARFDRQESPRRRPASGAK</sequence>
<proteinExistence type="predicted"/>
<keyword evidence="2" id="KW-1185">Reference proteome</keyword>
<protein>
    <submittedName>
        <fullName evidence="1">Uncharacterized protein</fullName>
    </submittedName>
</protein>
<evidence type="ECO:0000313" key="2">
    <source>
        <dbReference type="Proteomes" id="UP000275225"/>
    </source>
</evidence>
<dbReference type="AlphaFoldDB" id="A0A3N6WMJ7"/>
<organism evidence="1 2">
    <name type="scientific">Aeromicrobium camelliae</name>
    <dbReference type="NCBI Taxonomy" id="1538144"/>
    <lineage>
        <taxon>Bacteria</taxon>
        <taxon>Bacillati</taxon>
        <taxon>Actinomycetota</taxon>
        <taxon>Actinomycetes</taxon>
        <taxon>Propionibacteriales</taxon>
        <taxon>Nocardioidaceae</taxon>
        <taxon>Aeromicrobium</taxon>
    </lineage>
</organism>
<accession>A0A3N6WMJ7</accession>
<dbReference type="RefSeq" id="WP_124237355.1">
    <property type="nucleotide sequence ID" value="NZ_JBHUFI010000008.1"/>
</dbReference>
<dbReference type="Proteomes" id="UP000275225">
    <property type="component" value="Unassembled WGS sequence"/>
</dbReference>
<reference evidence="1 2" key="1">
    <citation type="submission" date="2018-11" db="EMBL/GenBank/DDBJ databases">
        <authorList>
            <person name="Li F."/>
        </authorList>
    </citation>
    <scope>NUCLEOTIDE SEQUENCE [LARGE SCALE GENOMIC DNA]</scope>
    <source>
        <strain evidence="1 2">YS17T</strain>
    </source>
</reference>
<dbReference type="EMBL" id="RQJX01000016">
    <property type="protein sequence ID" value="RQN02878.1"/>
    <property type="molecule type" value="Genomic_DNA"/>
</dbReference>